<evidence type="ECO:0000256" key="1">
    <source>
        <dbReference type="SAM" id="MobiDB-lite"/>
    </source>
</evidence>
<gene>
    <name evidence="2" type="ORF">chiPu_0029953</name>
</gene>
<evidence type="ECO:0000313" key="3">
    <source>
        <dbReference type="Proteomes" id="UP000287033"/>
    </source>
</evidence>
<accession>A0A401TTZ5</accession>
<evidence type="ECO:0000313" key="2">
    <source>
        <dbReference type="EMBL" id="GCC46114.1"/>
    </source>
</evidence>
<feature type="region of interest" description="Disordered" evidence="1">
    <location>
        <begin position="1"/>
        <end position="21"/>
    </location>
</feature>
<name>A0A401TTZ5_CHIPU</name>
<keyword evidence="3" id="KW-1185">Reference proteome</keyword>
<reference evidence="2 3" key="1">
    <citation type="journal article" date="2018" name="Nat. Ecol. Evol.">
        <title>Shark genomes provide insights into elasmobranch evolution and the origin of vertebrates.</title>
        <authorList>
            <person name="Hara Y"/>
            <person name="Yamaguchi K"/>
            <person name="Onimaru K"/>
            <person name="Kadota M"/>
            <person name="Koyanagi M"/>
            <person name="Keeley SD"/>
            <person name="Tatsumi K"/>
            <person name="Tanaka K"/>
            <person name="Motone F"/>
            <person name="Kageyama Y"/>
            <person name="Nozu R"/>
            <person name="Adachi N"/>
            <person name="Nishimura O"/>
            <person name="Nakagawa R"/>
            <person name="Tanegashima C"/>
            <person name="Kiyatake I"/>
            <person name="Matsumoto R"/>
            <person name="Murakumo K"/>
            <person name="Nishida K"/>
            <person name="Terakita A"/>
            <person name="Kuratani S"/>
            <person name="Sato K"/>
            <person name="Hyodo S Kuraku.S."/>
        </authorList>
    </citation>
    <scope>NUCLEOTIDE SEQUENCE [LARGE SCALE GENOMIC DNA]</scope>
</reference>
<protein>
    <submittedName>
        <fullName evidence="2">Uncharacterized protein</fullName>
    </submittedName>
</protein>
<comment type="caution">
    <text evidence="2">The sequence shown here is derived from an EMBL/GenBank/DDBJ whole genome shotgun (WGS) entry which is preliminary data.</text>
</comment>
<dbReference type="Proteomes" id="UP000287033">
    <property type="component" value="Unassembled WGS sequence"/>
</dbReference>
<organism evidence="2 3">
    <name type="scientific">Chiloscyllium punctatum</name>
    <name type="common">Brownbanded bambooshark</name>
    <name type="synonym">Hemiscyllium punctatum</name>
    <dbReference type="NCBI Taxonomy" id="137246"/>
    <lineage>
        <taxon>Eukaryota</taxon>
        <taxon>Metazoa</taxon>
        <taxon>Chordata</taxon>
        <taxon>Craniata</taxon>
        <taxon>Vertebrata</taxon>
        <taxon>Chondrichthyes</taxon>
        <taxon>Elasmobranchii</taxon>
        <taxon>Galeomorphii</taxon>
        <taxon>Galeoidea</taxon>
        <taxon>Orectolobiformes</taxon>
        <taxon>Hemiscylliidae</taxon>
        <taxon>Chiloscyllium</taxon>
    </lineage>
</organism>
<dbReference type="AlphaFoldDB" id="A0A401TTZ5"/>
<sequence>MPLPPAVTSSATPGLPHDGALLPEHLFRSGVEPGHRPVHLPQLDVVGVDETAGRRDGLVVVGAIHVDHADGSAVLPNDICAIGRHLRSPAVANSAAAMPEREDELEDV</sequence>
<proteinExistence type="predicted"/>
<dbReference type="EMBL" id="BEZZ01170800">
    <property type="protein sequence ID" value="GCC46114.1"/>
    <property type="molecule type" value="Genomic_DNA"/>
</dbReference>